<comment type="caution">
    <text evidence="3">The sequence shown here is derived from an EMBL/GenBank/DDBJ whole genome shotgun (WGS) entry which is preliminary data.</text>
</comment>
<feature type="region of interest" description="Disordered" evidence="1">
    <location>
        <begin position="1"/>
        <end position="34"/>
    </location>
</feature>
<evidence type="ECO:0000256" key="1">
    <source>
        <dbReference type="SAM" id="MobiDB-lite"/>
    </source>
</evidence>
<accession>A0A135S9L0</accession>
<keyword evidence="2" id="KW-0812">Transmembrane</keyword>
<dbReference type="AlphaFoldDB" id="A0A135S9L0"/>
<protein>
    <submittedName>
        <fullName evidence="3">Uncharacterized protein</fullName>
    </submittedName>
</protein>
<evidence type="ECO:0000256" key="2">
    <source>
        <dbReference type="SAM" id="Phobius"/>
    </source>
</evidence>
<keyword evidence="2" id="KW-0472">Membrane</keyword>
<organism evidence="3 4">
    <name type="scientific">Colletotrichum nymphaeae SA-01</name>
    <dbReference type="NCBI Taxonomy" id="1460502"/>
    <lineage>
        <taxon>Eukaryota</taxon>
        <taxon>Fungi</taxon>
        <taxon>Dikarya</taxon>
        <taxon>Ascomycota</taxon>
        <taxon>Pezizomycotina</taxon>
        <taxon>Sordariomycetes</taxon>
        <taxon>Hypocreomycetidae</taxon>
        <taxon>Glomerellales</taxon>
        <taxon>Glomerellaceae</taxon>
        <taxon>Colletotrichum</taxon>
        <taxon>Colletotrichum acutatum species complex</taxon>
    </lineage>
</organism>
<reference evidence="3 4" key="1">
    <citation type="submission" date="2014-02" db="EMBL/GenBank/DDBJ databases">
        <title>The genome sequence of Colletotrichum nymphaeae SA-01.</title>
        <authorList>
            <person name="Baroncelli R."/>
            <person name="Thon M.R."/>
        </authorList>
    </citation>
    <scope>NUCLEOTIDE SEQUENCE [LARGE SCALE GENOMIC DNA]</scope>
    <source>
        <strain evidence="3 4">SA-01</strain>
    </source>
</reference>
<sequence>MIPVPPKAHAETHTQTADVVPPPDGNIQHLPRPQHAIPVPQPPKLLELHRIPALRVRVPALHGADVKGAGVAHVHLLHPLTSLSISIFTSFSSFCPIIVVKVVIAIEPPRTQRLRIPRRV</sequence>
<gene>
    <name evidence="3" type="ORF">CNYM01_11975</name>
</gene>
<evidence type="ECO:0000313" key="4">
    <source>
        <dbReference type="Proteomes" id="UP000070054"/>
    </source>
</evidence>
<dbReference type="Proteomes" id="UP000070054">
    <property type="component" value="Unassembled WGS sequence"/>
</dbReference>
<feature type="transmembrane region" description="Helical" evidence="2">
    <location>
        <begin position="85"/>
        <end position="106"/>
    </location>
</feature>
<keyword evidence="4" id="KW-1185">Reference proteome</keyword>
<dbReference type="EMBL" id="JEMN01001577">
    <property type="protein sequence ID" value="KXH32600.1"/>
    <property type="molecule type" value="Genomic_DNA"/>
</dbReference>
<keyword evidence="2" id="KW-1133">Transmembrane helix</keyword>
<proteinExistence type="predicted"/>
<evidence type="ECO:0000313" key="3">
    <source>
        <dbReference type="EMBL" id="KXH32600.1"/>
    </source>
</evidence>
<name>A0A135S9L0_9PEZI</name>